<name>A0A917ZNT9_9ACTN</name>
<dbReference type="EMBL" id="BMMS01000011">
    <property type="protein sequence ID" value="GGO88235.1"/>
    <property type="molecule type" value="Genomic_DNA"/>
</dbReference>
<feature type="transmembrane region" description="Helical" evidence="2">
    <location>
        <begin position="84"/>
        <end position="105"/>
    </location>
</feature>
<keyword evidence="2" id="KW-1133">Transmembrane helix</keyword>
<feature type="transmembrane region" description="Helical" evidence="2">
    <location>
        <begin position="137"/>
        <end position="158"/>
    </location>
</feature>
<feature type="region of interest" description="Disordered" evidence="1">
    <location>
        <begin position="1"/>
        <end position="54"/>
    </location>
</feature>
<feature type="transmembrane region" description="Helical" evidence="2">
    <location>
        <begin position="270"/>
        <end position="292"/>
    </location>
</feature>
<feature type="transmembrane region" description="Helical" evidence="2">
    <location>
        <begin position="230"/>
        <end position="249"/>
    </location>
</feature>
<organism evidence="3 4">
    <name type="scientific">Wenjunlia tyrosinilytica</name>
    <dbReference type="NCBI Taxonomy" id="1544741"/>
    <lineage>
        <taxon>Bacteria</taxon>
        <taxon>Bacillati</taxon>
        <taxon>Actinomycetota</taxon>
        <taxon>Actinomycetes</taxon>
        <taxon>Kitasatosporales</taxon>
        <taxon>Streptomycetaceae</taxon>
        <taxon>Wenjunlia</taxon>
    </lineage>
</organism>
<dbReference type="PANTHER" id="PTHR41282:SF1">
    <property type="entry name" value="CONSERVED TRANSMEMBRANE PROTEIN-RELATED"/>
    <property type="match status" value="1"/>
</dbReference>
<feature type="compositionally biased region" description="Low complexity" evidence="1">
    <location>
        <begin position="27"/>
        <end position="43"/>
    </location>
</feature>
<dbReference type="Pfam" id="PF12811">
    <property type="entry name" value="BaxI_1"/>
    <property type="match status" value="1"/>
</dbReference>
<sequence length="294" mass="30973">MRSSNPMFSRRGFSRDNSYAGFGGPQAGPHAPQQPQAGGPYQGNPYAGGNPYAQGDLTPDQLQQMYGAPPAGPVQTGRMTIDDVVMRTAMTLGLFVASAAVAWMTVPVRNFGIAGLAAIAALGVYLVIFFRRRISPALILAYAVLEGFAVGAVSHAFNYAYDGVVAQAVLGTLAVFAGTLFAYKVGAIRVTPRYQRAGIAIAIGFVVLVSINALAAWIGGGDGLGLRSGGLGIVVGIVGILIGAFFLTLDFNEIERGVQQGAPREESWMAAFGLTLSLVWIYLELLRLLSILRD</sequence>
<reference evidence="3" key="1">
    <citation type="journal article" date="2014" name="Int. J. Syst. Evol. Microbiol.">
        <title>Complete genome sequence of Corynebacterium casei LMG S-19264T (=DSM 44701T), isolated from a smear-ripened cheese.</title>
        <authorList>
            <consortium name="US DOE Joint Genome Institute (JGI-PGF)"/>
            <person name="Walter F."/>
            <person name="Albersmeier A."/>
            <person name="Kalinowski J."/>
            <person name="Ruckert C."/>
        </authorList>
    </citation>
    <scope>NUCLEOTIDE SEQUENCE</scope>
    <source>
        <strain evidence="3">CGMCC 4.7201</strain>
    </source>
</reference>
<keyword evidence="2" id="KW-0472">Membrane</keyword>
<dbReference type="PIRSF" id="PIRSF009160">
    <property type="entry name" value="UCP009160"/>
    <property type="match status" value="1"/>
</dbReference>
<proteinExistence type="predicted"/>
<dbReference type="Proteomes" id="UP000641932">
    <property type="component" value="Unassembled WGS sequence"/>
</dbReference>
<dbReference type="AlphaFoldDB" id="A0A917ZNT9"/>
<feature type="transmembrane region" description="Helical" evidence="2">
    <location>
        <begin position="164"/>
        <end position="185"/>
    </location>
</feature>
<feature type="transmembrane region" description="Helical" evidence="2">
    <location>
        <begin position="111"/>
        <end position="130"/>
    </location>
</feature>
<keyword evidence="2" id="KW-0812">Transmembrane</keyword>
<reference evidence="3" key="2">
    <citation type="submission" date="2020-09" db="EMBL/GenBank/DDBJ databases">
        <authorList>
            <person name="Sun Q."/>
            <person name="Zhou Y."/>
        </authorList>
    </citation>
    <scope>NUCLEOTIDE SEQUENCE</scope>
    <source>
        <strain evidence="3">CGMCC 4.7201</strain>
    </source>
</reference>
<evidence type="ECO:0000313" key="3">
    <source>
        <dbReference type="EMBL" id="GGO88235.1"/>
    </source>
</evidence>
<gene>
    <name evidence="3" type="ORF">GCM10012280_28570</name>
</gene>
<feature type="transmembrane region" description="Helical" evidence="2">
    <location>
        <begin position="197"/>
        <end position="218"/>
    </location>
</feature>
<keyword evidence="4" id="KW-1185">Reference proteome</keyword>
<dbReference type="InterPro" id="IPR010539">
    <property type="entry name" value="BaxI_1-like"/>
</dbReference>
<dbReference type="RefSeq" id="WP_189132023.1">
    <property type="nucleotide sequence ID" value="NZ_BMMS01000011.1"/>
</dbReference>
<evidence type="ECO:0000313" key="4">
    <source>
        <dbReference type="Proteomes" id="UP000641932"/>
    </source>
</evidence>
<protein>
    <submittedName>
        <fullName evidence="3">Membrane protein</fullName>
    </submittedName>
</protein>
<accession>A0A917ZNT9</accession>
<dbReference type="PANTHER" id="PTHR41282">
    <property type="entry name" value="CONSERVED TRANSMEMBRANE PROTEIN-RELATED"/>
    <property type="match status" value="1"/>
</dbReference>
<evidence type="ECO:0000256" key="2">
    <source>
        <dbReference type="SAM" id="Phobius"/>
    </source>
</evidence>
<evidence type="ECO:0000256" key="1">
    <source>
        <dbReference type="SAM" id="MobiDB-lite"/>
    </source>
</evidence>
<comment type="caution">
    <text evidence="3">The sequence shown here is derived from an EMBL/GenBank/DDBJ whole genome shotgun (WGS) entry which is preliminary data.</text>
</comment>